<dbReference type="RefSeq" id="XP_003018580.1">
    <property type="nucleotide sequence ID" value="XM_003018534.1"/>
</dbReference>
<keyword evidence="4" id="KW-0732">Signal</keyword>
<evidence type="ECO:0008006" key="11">
    <source>
        <dbReference type="Google" id="ProtNLM"/>
    </source>
</evidence>
<dbReference type="Proteomes" id="UP000008383">
    <property type="component" value="Unassembled WGS sequence"/>
</dbReference>
<proteinExistence type="inferred from homology"/>
<dbReference type="HOGENOM" id="CLU_008523_10_3_1"/>
<keyword evidence="8" id="KW-1133">Transmembrane helix</keyword>
<dbReference type="InterPro" id="IPR001563">
    <property type="entry name" value="Peptidase_S10"/>
</dbReference>
<protein>
    <recommendedName>
        <fullName evidence="11">Carboxypeptidase</fullName>
    </recommendedName>
</protein>
<keyword evidence="2" id="KW-0121">Carboxypeptidase</keyword>
<sequence>MRQATRLGIALSTSIHPLYHVCLTKKIVSVFSSLSRFILLFLFWLATREMLITWLLDVLLLAPPVAAGYPHKPKNLITIESKALPGATITYKEVPKGVCGNVRSYSGYINFPPNSMREAPQDFPVHIYFWYFESQVKPETDPLAIYINGGPGAGFMVGVFVESGPCRMSEDAQSTVLNEHFWNKEANLLYIDQPVQTGFSYDVLTNATFDFKTNILSPEGPDHDPSKDGTLLAGTFGSGDPSKTANTTLNAARHMWNIVQVWSQDFSPYTDNRENDKISLWSESYGGRYAPGFMAYFLQQNNRIKAGLLTGSVLHLDTVGIINGCVDLISQQKSNIDFPYNKNTYGIQAINDAGYDKAMHAYGKRGGCLDQILECHALAKRYDPNAYGHVDEVNHVCERANSYCNTEVDGIYVDGAKRGLFDIAQCHLDPFPSNSFLGYLAKTEVQEALGVPANHTDPSYTVEHVFNVTGDYVRSDRGGHLLDIANLLDAGVKVAMVYGDRDFICNWVGAENVSLSVDYKDAKNFRRAGYADVYTDDSGVPKAQVRQHGLFSFTRVYQAGHMMLAYQPQVGYEIFRRAMFNMDIATGTVTDDIEFYSTQGEVNSTHAEPPLPTVPPTCNFWGMAMSCAKNQIEAIQKGEASIVNNIIVSPTQARGECPTPQPTRKSWFYNNEQQSFII</sequence>
<dbReference type="Gene3D" id="3.40.50.1820">
    <property type="entry name" value="alpha/beta hydrolase"/>
    <property type="match status" value="1"/>
</dbReference>
<evidence type="ECO:0000256" key="7">
    <source>
        <dbReference type="ARBA" id="ARBA00023180"/>
    </source>
</evidence>
<gene>
    <name evidence="9" type="ORF">TRV_07425</name>
</gene>
<evidence type="ECO:0000256" key="6">
    <source>
        <dbReference type="ARBA" id="ARBA00023157"/>
    </source>
</evidence>
<name>D4DJQ7_TRIVH</name>
<evidence type="ECO:0000256" key="2">
    <source>
        <dbReference type="ARBA" id="ARBA00022645"/>
    </source>
</evidence>
<dbReference type="EMBL" id="ACYE01000442">
    <property type="protein sequence ID" value="EFE37935.1"/>
    <property type="molecule type" value="Genomic_DNA"/>
</dbReference>
<dbReference type="GO" id="GO:0006508">
    <property type="term" value="P:proteolysis"/>
    <property type="evidence" value="ECO:0007669"/>
    <property type="project" value="UniProtKB-KW"/>
</dbReference>
<comment type="caution">
    <text evidence="9">The sequence shown here is derived from an EMBL/GenBank/DDBJ whole genome shotgun (WGS) entry which is preliminary data.</text>
</comment>
<evidence type="ECO:0000256" key="8">
    <source>
        <dbReference type="SAM" id="Phobius"/>
    </source>
</evidence>
<dbReference type="PANTHER" id="PTHR11802">
    <property type="entry name" value="SERINE PROTEASE FAMILY S10 SERINE CARBOXYPEPTIDASE"/>
    <property type="match status" value="1"/>
</dbReference>
<dbReference type="SUPFAM" id="SSF53474">
    <property type="entry name" value="alpha/beta-Hydrolases"/>
    <property type="match status" value="1"/>
</dbReference>
<keyword evidence="3" id="KW-0645">Protease</keyword>
<evidence type="ECO:0000313" key="10">
    <source>
        <dbReference type="Proteomes" id="UP000008383"/>
    </source>
</evidence>
<dbReference type="KEGG" id="tve:TRV_07425"/>
<dbReference type="InterPro" id="IPR029058">
    <property type="entry name" value="AB_hydrolase_fold"/>
</dbReference>
<dbReference type="GeneID" id="9584509"/>
<reference evidence="10" key="1">
    <citation type="journal article" date="2011" name="Genome Biol.">
        <title>Comparative and functional genomics provide insights into the pathogenicity of dermatophytic fungi.</title>
        <authorList>
            <person name="Burmester A."/>
            <person name="Shelest E."/>
            <person name="Gloeckner G."/>
            <person name="Heddergott C."/>
            <person name="Schindler S."/>
            <person name="Staib P."/>
            <person name="Heidel A."/>
            <person name="Felder M."/>
            <person name="Petzold A."/>
            <person name="Szafranski K."/>
            <person name="Feuermann M."/>
            <person name="Pedruzzi I."/>
            <person name="Priebe S."/>
            <person name="Groth M."/>
            <person name="Winkler R."/>
            <person name="Li W."/>
            <person name="Kniemeyer O."/>
            <person name="Schroeckh V."/>
            <person name="Hertweck C."/>
            <person name="Hube B."/>
            <person name="White T.C."/>
            <person name="Platzer M."/>
            <person name="Guthke R."/>
            <person name="Heitman J."/>
            <person name="Woestemeyer J."/>
            <person name="Zipfel P.F."/>
            <person name="Monod M."/>
            <person name="Brakhage A.A."/>
        </authorList>
    </citation>
    <scope>NUCLEOTIDE SEQUENCE [LARGE SCALE GENOMIC DNA]</scope>
    <source>
        <strain evidence="10">HKI 0517</strain>
    </source>
</reference>
<evidence type="ECO:0000256" key="4">
    <source>
        <dbReference type="ARBA" id="ARBA00022729"/>
    </source>
</evidence>
<dbReference type="Pfam" id="PF00450">
    <property type="entry name" value="Peptidase_S10"/>
    <property type="match status" value="1"/>
</dbReference>
<accession>D4DJQ7</accession>
<evidence type="ECO:0000256" key="5">
    <source>
        <dbReference type="ARBA" id="ARBA00022801"/>
    </source>
</evidence>
<dbReference type="GO" id="GO:0000324">
    <property type="term" value="C:fungal-type vacuole"/>
    <property type="evidence" value="ECO:0007669"/>
    <property type="project" value="TreeGrafter"/>
</dbReference>
<evidence type="ECO:0000256" key="3">
    <source>
        <dbReference type="ARBA" id="ARBA00022670"/>
    </source>
</evidence>
<keyword evidence="8" id="KW-0472">Membrane</keyword>
<dbReference type="MEROPS" id="S10.016"/>
<dbReference type="PRINTS" id="PR00724">
    <property type="entry name" value="CRBOXYPTASEC"/>
</dbReference>
<feature type="transmembrane region" description="Helical" evidence="8">
    <location>
        <begin position="27"/>
        <end position="45"/>
    </location>
</feature>
<keyword evidence="5" id="KW-0378">Hydrolase</keyword>
<keyword evidence="7" id="KW-0325">Glycoprotein</keyword>
<dbReference type="OrthoDB" id="443318at2759"/>
<evidence type="ECO:0000313" key="9">
    <source>
        <dbReference type="EMBL" id="EFE37935.1"/>
    </source>
</evidence>
<comment type="similarity">
    <text evidence="1">Belongs to the peptidase S10 family.</text>
</comment>
<keyword evidence="6" id="KW-1015">Disulfide bond</keyword>
<dbReference type="PANTHER" id="PTHR11802:SF189">
    <property type="entry name" value="CARBOXYPEPTIDASE"/>
    <property type="match status" value="1"/>
</dbReference>
<dbReference type="GO" id="GO:0004185">
    <property type="term" value="F:serine-type carboxypeptidase activity"/>
    <property type="evidence" value="ECO:0007669"/>
    <property type="project" value="InterPro"/>
</dbReference>
<dbReference type="AlphaFoldDB" id="D4DJQ7"/>
<keyword evidence="8" id="KW-0812">Transmembrane</keyword>
<organism evidence="9 10">
    <name type="scientific">Trichophyton verrucosum (strain HKI 0517)</name>
    <dbReference type="NCBI Taxonomy" id="663202"/>
    <lineage>
        <taxon>Eukaryota</taxon>
        <taxon>Fungi</taxon>
        <taxon>Dikarya</taxon>
        <taxon>Ascomycota</taxon>
        <taxon>Pezizomycotina</taxon>
        <taxon>Eurotiomycetes</taxon>
        <taxon>Eurotiomycetidae</taxon>
        <taxon>Onygenales</taxon>
        <taxon>Arthrodermataceae</taxon>
        <taxon>Trichophyton</taxon>
    </lineage>
</organism>
<keyword evidence="10" id="KW-1185">Reference proteome</keyword>
<evidence type="ECO:0000256" key="1">
    <source>
        <dbReference type="ARBA" id="ARBA00009431"/>
    </source>
</evidence>